<dbReference type="Pfam" id="PF05292">
    <property type="entry name" value="MCD"/>
    <property type="match status" value="2"/>
</dbReference>
<gene>
    <name evidence="2" type="ORF">UFOPK2582_00808</name>
    <name evidence="3" type="ORF">UFOPK3046_00430</name>
    <name evidence="4" type="ORF">UFOPK3914_01116</name>
    <name evidence="5" type="ORF">UFOPK4173_00453</name>
    <name evidence="6" type="ORF">UFOPK4354_00422</name>
</gene>
<proteinExistence type="predicted"/>
<dbReference type="PANTHER" id="PTHR28641:SF1">
    <property type="entry name" value="MALONYL-COA DECARBOXYLASE, MITOCHONDRIAL"/>
    <property type="match status" value="1"/>
</dbReference>
<dbReference type="EMBL" id="CAFBQW010000030">
    <property type="protein sequence ID" value="CAB5063398.1"/>
    <property type="molecule type" value="Genomic_DNA"/>
</dbReference>
<name>A0A6J6XUA3_9ZZZZ</name>
<evidence type="ECO:0000313" key="4">
    <source>
        <dbReference type="EMBL" id="CAB4982805.1"/>
    </source>
</evidence>
<dbReference type="InterPro" id="IPR007956">
    <property type="entry name" value="Malonyl_CoA_deC_C"/>
</dbReference>
<organism evidence="3">
    <name type="scientific">freshwater metagenome</name>
    <dbReference type="NCBI Taxonomy" id="449393"/>
    <lineage>
        <taxon>unclassified sequences</taxon>
        <taxon>metagenomes</taxon>
        <taxon>ecological metagenomes</taxon>
    </lineage>
</organism>
<dbReference type="InterPro" id="IPR038917">
    <property type="entry name" value="Malonyl_CoA_deC"/>
</dbReference>
<protein>
    <submittedName>
        <fullName evidence="3">Unannotated protein</fullName>
    </submittedName>
</protein>
<evidence type="ECO:0000313" key="5">
    <source>
        <dbReference type="EMBL" id="CAB5029230.1"/>
    </source>
</evidence>
<dbReference type="GO" id="GO:0006633">
    <property type="term" value="P:fatty acid biosynthetic process"/>
    <property type="evidence" value="ECO:0007669"/>
    <property type="project" value="InterPro"/>
</dbReference>
<dbReference type="EMBL" id="CAFAAQ010000024">
    <property type="protein sequence ID" value="CAB4798776.1"/>
    <property type="molecule type" value="Genomic_DNA"/>
</dbReference>
<dbReference type="InterPro" id="IPR042303">
    <property type="entry name" value="Malonyl_CoA_deC_C_sf"/>
</dbReference>
<evidence type="ECO:0000313" key="6">
    <source>
        <dbReference type="EMBL" id="CAB5063398.1"/>
    </source>
</evidence>
<accession>A0A6J6XUA3</accession>
<dbReference type="AlphaFoldDB" id="A0A6J6XUA3"/>
<dbReference type="PANTHER" id="PTHR28641">
    <property type="match status" value="1"/>
</dbReference>
<dbReference type="Gene3D" id="3.40.630.150">
    <property type="entry name" value="Malonyl-CoA decarboxylase, catalytic domain"/>
    <property type="match status" value="2"/>
</dbReference>
<reference evidence="3" key="1">
    <citation type="submission" date="2020-05" db="EMBL/GenBank/DDBJ databases">
        <authorList>
            <person name="Chiriac C."/>
            <person name="Salcher M."/>
            <person name="Ghai R."/>
            <person name="Kavagutti S V."/>
        </authorList>
    </citation>
    <scope>NUCLEOTIDE SEQUENCE</scope>
</reference>
<dbReference type="GO" id="GO:0050080">
    <property type="term" value="F:malonyl-CoA decarboxylase activity"/>
    <property type="evidence" value="ECO:0007669"/>
    <property type="project" value="InterPro"/>
</dbReference>
<feature type="domain" description="Malonyl-CoA decarboxylase C-terminal" evidence="1">
    <location>
        <begin position="216"/>
        <end position="277"/>
    </location>
</feature>
<sequence length="304" mass="33066">MTIDRANQPDLLNLVLRRAELLASRDATVPLTSAAADQSEELAAATAELKIRLESAPMAVRRLTLGEPGDLCDRLALAEPIHPFASSSPADREADIADRFAPDRRCFVLEHPLLRGHPLNVVWVALLDSRPAAMPQILDPNRTHLEPSDATTAVFYSIWNVEAGLSGIPGGASLLTGAMDLLTSEFPGLSEFVTLSPIPGFREWLSREQAVRHSPEELLKGCAKYLCSLGETGRPIDPVARFHLGNGARLVQINAHADLSDRGTERSFGIMANYLYEPEDRAANQAAVRQGKIPIGDQVQELLD</sequence>
<dbReference type="EMBL" id="CAEZXS010000081">
    <property type="protein sequence ID" value="CAB4698271.1"/>
    <property type="molecule type" value="Genomic_DNA"/>
</dbReference>
<dbReference type="EMBL" id="CAFBPW010000032">
    <property type="protein sequence ID" value="CAB5029230.1"/>
    <property type="molecule type" value="Genomic_DNA"/>
</dbReference>
<evidence type="ECO:0000313" key="3">
    <source>
        <dbReference type="EMBL" id="CAB4798776.1"/>
    </source>
</evidence>
<dbReference type="EMBL" id="CAFBOG010000096">
    <property type="protein sequence ID" value="CAB4982805.1"/>
    <property type="molecule type" value="Genomic_DNA"/>
</dbReference>
<evidence type="ECO:0000259" key="1">
    <source>
        <dbReference type="Pfam" id="PF05292"/>
    </source>
</evidence>
<evidence type="ECO:0000313" key="2">
    <source>
        <dbReference type="EMBL" id="CAB4698271.1"/>
    </source>
</evidence>
<feature type="domain" description="Malonyl-CoA decarboxylase C-terminal" evidence="1">
    <location>
        <begin position="59"/>
        <end position="212"/>
    </location>
</feature>